<dbReference type="Pfam" id="PF11154">
    <property type="entry name" value="DUF2934"/>
    <property type="match status" value="1"/>
</dbReference>
<name>A0ABX3X3C9_9BRAD</name>
<keyword evidence="2" id="KW-1185">Reference proteome</keyword>
<gene>
    <name evidence="1" type="ORF">BST63_16810</name>
</gene>
<comment type="caution">
    <text evidence="1">The sequence shown here is derived from an EMBL/GenBank/DDBJ whole genome shotgun (WGS) entry which is preliminary data.</text>
</comment>
<protein>
    <recommendedName>
        <fullName evidence="3">DUF2934 domain-containing protein</fullName>
    </recommendedName>
</protein>
<evidence type="ECO:0000313" key="1">
    <source>
        <dbReference type="EMBL" id="OSJ28404.1"/>
    </source>
</evidence>
<proteinExistence type="predicted"/>
<dbReference type="EMBL" id="NAFK01000161">
    <property type="protein sequence ID" value="OSJ28404.1"/>
    <property type="molecule type" value="Genomic_DNA"/>
</dbReference>
<accession>A0ABX3X3C9</accession>
<reference evidence="1 2" key="1">
    <citation type="submission" date="2017-03" db="EMBL/GenBank/DDBJ databases">
        <title>Whole genome sequences of fourteen strains of Bradyrhizobium canariense and one strain of Bradyrhizobium japonicum isolated from Lupinus (Papilionoideae: Genisteae) species in Algeria.</title>
        <authorList>
            <person name="Crovadore J."/>
            <person name="Chekireb D."/>
            <person name="Brachmann A."/>
            <person name="Chablais R."/>
            <person name="Cochard B."/>
            <person name="Lefort F."/>
        </authorList>
    </citation>
    <scope>NUCLEOTIDE SEQUENCE [LARGE SCALE GENOMIC DNA]</scope>
    <source>
        <strain evidence="1 2">UBMAN05</strain>
    </source>
</reference>
<dbReference type="Proteomes" id="UP000193884">
    <property type="component" value="Unassembled WGS sequence"/>
</dbReference>
<evidence type="ECO:0008006" key="3">
    <source>
        <dbReference type="Google" id="ProtNLM"/>
    </source>
</evidence>
<organism evidence="1 2">
    <name type="scientific">Bradyrhizobium canariense</name>
    <dbReference type="NCBI Taxonomy" id="255045"/>
    <lineage>
        <taxon>Bacteria</taxon>
        <taxon>Pseudomonadati</taxon>
        <taxon>Pseudomonadota</taxon>
        <taxon>Alphaproteobacteria</taxon>
        <taxon>Hyphomicrobiales</taxon>
        <taxon>Nitrobacteraceae</taxon>
        <taxon>Bradyrhizobium</taxon>
    </lineage>
</organism>
<evidence type="ECO:0000313" key="2">
    <source>
        <dbReference type="Proteomes" id="UP000193884"/>
    </source>
</evidence>
<dbReference type="InterPro" id="IPR021327">
    <property type="entry name" value="DUF2934"/>
</dbReference>
<sequence length="95" mass="10680">MHLMAELERLEHQLELARRALAMISDGATAARLLAFGNDIGARIERLKAECLEGATRRRAYQLWEKAGRPCGRDREFWLRAEREVLGGSDDLSGG</sequence>